<accession>A0A9W8HYZ4</accession>
<feature type="compositionally biased region" description="Low complexity" evidence="4">
    <location>
        <begin position="11"/>
        <end position="26"/>
    </location>
</feature>
<keyword evidence="8" id="KW-1185">Reference proteome</keyword>
<name>A0A9W8HYZ4_9FUNG</name>
<evidence type="ECO:0000256" key="1">
    <source>
        <dbReference type="ARBA" id="ARBA00022468"/>
    </source>
</evidence>
<dbReference type="PROSITE" id="PS50238">
    <property type="entry name" value="RHOGAP"/>
    <property type="match status" value="1"/>
</dbReference>
<feature type="compositionally biased region" description="Basic and acidic residues" evidence="4">
    <location>
        <begin position="417"/>
        <end position="430"/>
    </location>
</feature>
<sequence length="852" mass="92439">MEEKMLPQLPAEAANAAAAVSANPNRSSDDQAASRNELLSPAQANPLSASSTVTSVPTMSPATADASSHQSPPPHTEDANSRRATLDRVRRRGVHRPDDLPFGETSGGKTPPEDTTQVPTVALSAPTSPTPGKEHTESMLPSSPLHAPLAGDPELEAGLAWTEDINALERNFVRFSLRSPLATKNSEPEGDKNDGSPQAGLERRGAQKAPQRGKPNHIRAPALRRAGSVGKSQRSRAASSASVLGNMVPPGLRSSRDKPDAKNDVDGRAWLSSATVDQLKEELLVNYGQLCRMEASYQKLRDLYASVIDQLLESRESLQQERAKRTEFETILRSYYGYVPPDNDVSSKHGRSQHQSPQPPPQPPQQPPQQQQQQRTAAPPASTSTKQPQLPPRNPQGPNSTAQLSRQPSHRRQRQARRQEASGAADHDSGSDAEDAIITTVPQKATKRFIWPFGGGNSAKTHSHHENSSSNGNSATTAASAGAASAGKSNSEDHSQHIFHPISTFRASKCDYCQERLKSFTNSVVRCRNCGLVCHQRCSGSVPTLCPGSDNKSRSSGPQSMAGATMSGVSDNQQPHAMFGRDLVTQAEAEGQSVPWIVRAAIAFIEMEGLTMEGVYRRSGSTMDINTVQAEIQRIGTATNGKFDDLSVSIAAPDMDVTSVTSVLKQYFRDLPNPLMTESTYHLWVQAANIDPPEERIKIYRTIADSMPTAHAETLRFLMRHLKRISEHQQENKMTTNNLSVVFAPNILHLAQHNVLQDMANMSEINKTVSFLIQHAYTIWSDALYENKEPESGVQASSGAATAGTFQLPPMKRQTDMNPYDLGPVPGVSPMVLSSPGTPAQHRAYYDYAGDS</sequence>
<dbReference type="GO" id="GO:0046872">
    <property type="term" value="F:metal ion binding"/>
    <property type="evidence" value="ECO:0007669"/>
    <property type="project" value="UniProtKB-KW"/>
</dbReference>
<dbReference type="Gene3D" id="1.10.555.10">
    <property type="entry name" value="Rho GTPase activation protein"/>
    <property type="match status" value="1"/>
</dbReference>
<feature type="region of interest" description="Disordered" evidence="4">
    <location>
        <begin position="1"/>
        <end position="151"/>
    </location>
</feature>
<evidence type="ECO:0000256" key="3">
    <source>
        <dbReference type="ARBA" id="ARBA00022833"/>
    </source>
</evidence>
<dbReference type="GO" id="GO:0007165">
    <property type="term" value="P:signal transduction"/>
    <property type="evidence" value="ECO:0007669"/>
    <property type="project" value="InterPro"/>
</dbReference>
<dbReference type="PANTHER" id="PTHR46075">
    <property type="entry name" value="CHIMERIN FAMILY MEMBER"/>
    <property type="match status" value="1"/>
</dbReference>
<evidence type="ECO:0000259" key="5">
    <source>
        <dbReference type="PROSITE" id="PS50081"/>
    </source>
</evidence>
<dbReference type="Proteomes" id="UP001140094">
    <property type="component" value="Unassembled WGS sequence"/>
</dbReference>
<dbReference type="PROSITE" id="PS50081">
    <property type="entry name" value="ZF_DAG_PE_2"/>
    <property type="match status" value="1"/>
</dbReference>
<feature type="compositionally biased region" description="Basic and acidic residues" evidence="4">
    <location>
        <begin position="75"/>
        <end position="88"/>
    </location>
</feature>
<feature type="non-terminal residue" evidence="7">
    <location>
        <position position="852"/>
    </location>
</feature>
<reference evidence="7" key="1">
    <citation type="submission" date="2022-07" db="EMBL/GenBank/DDBJ databases">
        <title>Phylogenomic reconstructions and comparative analyses of Kickxellomycotina fungi.</title>
        <authorList>
            <person name="Reynolds N.K."/>
            <person name="Stajich J.E."/>
            <person name="Barry K."/>
            <person name="Grigoriev I.V."/>
            <person name="Crous P."/>
            <person name="Smith M.E."/>
        </authorList>
    </citation>
    <scope>NUCLEOTIDE SEQUENCE</scope>
    <source>
        <strain evidence="7">NRRL 1565</strain>
    </source>
</reference>
<dbReference type="PANTHER" id="PTHR46075:SF2">
    <property type="entry name" value="RHO GTPASE ACTIVATING PROTEIN AT 5A, ISOFORM A"/>
    <property type="match status" value="1"/>
</dbReference>
<feature type="domain" description="Phorbol-ester/DAG-type" evidence="5">
    <location>
        <begin position="496"/>
        <end position="546"/>
    </location>
</feature>
<feature type="region of interest" description="Disordered" evidence="4">
    <location>
        <begin position="451"/>
        <end position="494"/>
    </location>
</feature>
<keyword evidence="1" id="KW-0343">GTPase activation</keyword>
<dbReference type="CDD" id="cd00159">
    <property type="entry name" value="RhoGAP"/>
    <property type="match status" value="1"/>
</dbReference>
<dbReference type="InterPro" id="IPR046349">
    <property type="entry name" value="C1-like_sf"/>
</dbReference>
<feature type="domain" description="Rho-GAP" evidence="6">
    <location>
        <begin position="581"/>
        <end position="780"/>
    </location>
</feature>
<dbReference type="InterPro" id="IPR002219">
    <property type="entry name" value="PKC_DAG/PE"/>
</dbReference>
<dbReference type="InterPro" id="IPR000198">
    <property type="entry name" value="RhoGAP_dom"/>
</dbReference>
<dbReference type="InterPro" id="IPR008936">
    <property type="entry name" value="Rho_GTPase_activation_prot"/>
</dbReference>
<feature type="region of interest" description="Disordered" evidence="4">
    <location>
        <begin position="546"/>
        <end position="575"/>
    </location>
</feature>
<keyword evidence="3" id="KW-0862">Zinc</keyword>
<gene>
    <name evidence="7" type="primary">RGA2</name>
    <name evidence="7" type="ORF">H4R20_004908</name>
</gene>
<evidence type="ECO:0000313" key="8">
    <source>
        <dbReference type="Proteomes" id="UP001140094"/>
    </source>
</evidence>
<dbReference type="SMART" id="SM00324">
    <property type="entry name" value="RhoGAP"/>
    <property type="match status" value="1"/>
</dbReference>
<dbReference type="AlphaFoldDB" id="A0A9W8HYZ4"/>
<evidence type="ECO:0000259" key="6">
    <source>
        <dbReference type="PROSITE" id="PS50238"/>
    </source>
</evidence>
<feature type="compositionally biased region" description="Low complexity" evidence="4">
    <location>
        <begin position="468"/>
        <end position="489"/>
    </location>
</feature>
<feature type="compositionally biased region" description="Pro residues" evidence="4">
    <location>
        <begin position="357"/>
        <end position="367"/>
    </location>
</feature>
<dbReference type="Pfam" id="PF00130">
    <property type="entry name" value="C1_1"/>
    <property type="match status" value="1"/>
</dbReference>
<dbReference type="Pfam" id="PF00620">
    <property type="entry name" value="RhoGAP"/>
    <property type="match status" value="1"/>
</dbReference>
<feature type="region of interest" description="Disordered" evidence="4">
    <location>
        <begin position="182"/>
        <end position="264"/>
    </location>
</feature>
<feature type="compositionally biased region" description="Basic and acidic residues" evidence="4">
    <location>
        <begin position="254"/>
        <end position="264"/>
    </location>
</feature>
<feature type="region of interest" description="Disordered" evidence="4">
    <location>
        <begin position="339"/>
        <end position="434"/>
    </location>
</feature>
<evidence type="ECO:0000256" key="2">
    <source>
        <dbReference type="ARBA" id="ARBA00022723"/>
    </source>
</evidence>
<proteinExistence type="predicted"/>
<evidence type="ECO:0000313" key="7">
    <source>
        <dbReference type="EMBL" id="KAJ2798189.1"/>
    </source>
</evidence>
<dbReference type="OrthoDB" id="19923at2759"/>
<protein>
    <submittedName>
        <fullName evidence="7">Rho-type gtpase-activating protein</fullName>
    </submittedName>
</protein>
<dbReference type="EMBL" id="JANBUO010001458">
    <property type="protein sequence ID" value="KAJ2798189.1"/>
    <property type="molecule type" value="Genomic_DNA"/>
</dbReference>
<feature type="compositionally biased region" description="Low complexity" evidence="4">
    <location>
        <begin position="48"/>
        <end position="63"/>
    </location>
</feature>
<dbReference type="InterPro" id="IPR051854">
    <property type="entry name" value="Rho-type_GAP"/>
</dbReference>
<dbReference type="CDD" id="cd00029">
    <property type="entry name" value="C1"/>
    <property type="match status" value="1"/>
</dbReference>
<evidence type="ECO:0000256" key="4">
    <source>
        <dbReference type="SAM" id="MobiDB-lite"/>
    </source>
</evidence>
<dbReference type="Gene3D" id="3.30.60.20">
    <property type="match status" value="1"/>
</dbReference>
<keyword evidence="2" id="KW-0479">Metal-binding</keyword>
<dbReference type="GO" id="GO:0005096">
    <property type="term" value="F:GTPase activator activity"/>
    <property type="evidence" value="ECO:0007669"/>
    <property type="project" value="UniProtKB-KW"/>
</dbReference>
<dbReference type="PROSITE" id="PS00479">
    <property type="entry name" value="ZF_DAG_PE_1"/>
    <property type="match status" value="1"/>
</dbReference>
<comment type="caution">
    <text evidence="7">The sequence shown here is derived from an EMBL/GenBank/DDBJ whole genome shotgun (WGS) entry which is preliminary data.</text>
</comment>
<dbReference type="SUPFAM" id="SSF48350">
    <property type="entry name" value="GTPase activation domain, GAP"/>
    <property type="match status" value="1"/>
</dbReference>
<dbReference type="SMART" id="SM00109">
    <property type="entry name" value="C1"/>
    <property type="match status" value="1"/>
</dbReference>
<dbReference type="SUPFAM" id="SSF57889">
    <property type="entry name" value="Cysteine-rich domain"/>
    <property type="match status" value="1"/>
</dbReference>
<organism evidence="7 8">
    <name type="scientific">Coemansia guatemalensis</name>
    <dbReference type="NCBI Taxonomy" id="2761395"/>
    <lineage>
        <taxon>Eukaryota</taxon>
        <taxon>Fungi</taxon>
        <taxon>Fungi incertae sedis</taxon>
        <taxon>Zoopagomycota</taxon>
        <taxon>Kickxellomycotina</taxon>
        <taxon>Kickxellomycetes</taxon>
        <taxon>Kickxellales</taxon>
        <taxon>Kickxellaceae</taxon>
        <taxon>Coemansia</taxon>
    </lineage>
</organism>